<organism evidence="3 4">
    <name type="scientific">Mycena chlorophos</name>
    <name type="common">Agaric fungus</name>
    <name type="synonym">Agaricus chlorophos</name>
    <dbReference type="NCBI Taxonomy" id="658473"/>
    <lineage>
        <taxon>Eukaryota</taxon>
        <taxon>Fungi</taxon>
        <taxon>Dikarya</taxon>
        <taxon>Basidiomycota</taxon>
        <taxon>Agaricomycotina</taxon>
        <taxon>Agaricomycetes</taxon>
        <taxon>Agaricomycetidae</taxon>
        <taxon>Agaricales</taxon>
        <taxon>Marasmiineae</taxon>
        <taxon>Mycenaceae</taxon>
        <taxon>Mycena</taxon>
    </lineage>
</organism>
<gene>
    <name evidence="3" type="ORF">MCHLO_16643</name>
</gene>
<evidence type="ECO:0000313" key="4">
    <source>
        <dbReference type="Proteomes" id="UP000815677"/>
    </source>
</evidence>
<dbReference type="EMBL" id="DF849951">
    <property type="protein sequence ID" value="GAT60514.1"/>
    <property type="molecule type" value="Genomic_DNA"/>
</dbReference>
<feature type="coiled-coil region" evidence="1">
    <location>
        <begin position="34"/>
        <end position="93"/>
    </location>
</feature>
<reference evidence="3" key="1">
    <citation type="submission" date="2014-09" db="EMBL/GenBank/DDBJ databases">
        <title>Genome sequence of the luminous mushroom Mycena chlorophos for searching fungal bioluminescence genes.</title>
        <authorList>
            <person name="Tanaka Y."/>
            <person name="Kasuga D."/>
            <person name="Oba Y."/>
            <person name="Hase S."/>
            <person name="Sato K."/>
            <person name="Oba Y."/>
            <person name="Sakakibara Y."/>
        </authorList>
    </citation>
    <scope>NUCLEOTIDE SEQUENCE</scope>
</reference>
<feature type="region of interest" description="Disordered" evidence="2">
    <location>
        <begin position="1"/>
        <end position="21"/>
    </location>
</feature>
<dbReference type="Proteomes" id="UP000815677">
    <property type="component" value="Unassembled WGS sequence"/>
</dbReference>
<proteinExistence type="predicted"/>
<accession>A0ABQ0MB36</accession>
<sequence>MSSDLDLNRADAPASVSETSSHPEAVRAQILAAYNTLRERCDELTLNVRSLQDGLEDHRSTAASIAAEAQGIIAAQAEEIEHLRRINNTLRDRISVLDELIAAMHTKYNTLRAALGGTRVSLFLARDALLNLTAPARNLLTWVDRLSAEIACNADAEGNVPS</sequence>
<keyword evidence="4" id="KW-1185">Reference proteome</keyword>
<keyword evidence="1" id="KW-0175">Coiled coil</keyword>
<evidence type="ECO:0000313" key="3">
    <source>
        <dbReference type="EMBL" id="GAT60514.1"/>
    </source>
</evidence>
<evidence type="ECO:0000256" key="1">
    <source>
        <dbReference type="SAM" id="Coils"/>
    </source>
</evidence>
<name>A0ABQ0MB36_MYCCL</name>
<evidence type="ECO:0000256" key="2">
    <source>
        <dbReference type="SAM" id="MobiDB-lite"/>
    </source>
</evidence>
<protein>
    <submittedName>
        <fullName evidence="3">Uncharacterized protein</fullName>
    </submittedName>
</protein>